<dbReference type="Proteomes" id="UP001634394">
    <property type="component" value="Unassembled WGS sequence"/>
</dbReference>
<evidence type="ECO:0000256" key="1">
    <source>
        <dbReference type="SAM" id="MobiDB-lite"/>
    </source>
</evidence>
<evidence type="ECO:0000313" key="2">
    <source>
        <dbReference type="EMBL" id="KAL3841341.1"/>
    </source>
</evidence>
<feature type="region of interest" description="Disordered" evidence="1">
    <location>
        <begin position="57"/>
        <end position="91"/>
    </location>
</feature>
<sequence length="91" mass="10061">MELATEIIPAQGLSALRGLDLSAASDWSLRTKERRTTSLLIWDTQFEIIKIPRSLRGREKTPTKAGVSHADRISAQPTVSDSSRKHSSAFL</sequence>
<accession>A0ABD3TW21</accession>
<dbReference type="EMBL" id="JBJQND010000017">
    <property type="protein sequence ID" value="KAL3841341.1"/>
    <property type="molecule type" value="Genomic_DNA"/>
</dbReference>
<name>A0ABD3TW21_SINWO</name>
<protein>
    <submittedName>
        <fullName evidence="2">Uncharacterized protein</fullName>
    </submittedName>
</protein>
<organism evidence="2 3">
    <name type="scientific">Sinanodonta woodiana</name>
    <name type="common">Chinese pond mussel</name>
    <name type="synonym">Anodonta woodiana</name>
    <dbReference type="NCBI Taxonomy" id="1069815"/>
    <lineage>
        <taxon>Eukaryota</taxon>
        <taxon>Metazoa</taxon>
        <taxon>Spiralia</taxon>
        <taxon>Lophotrochozoa</taxon>
        <taxon>Mollusca</taxon>
        <taxon>Bivalvia</taxon>
        <taxon>Autobranchia</taxon>
        <taxon>Heteroconchia</taxon>
        <taxon>Palaeoheterodonta</taxon>
        <taxon>Unionida</taxon>
        <taxon>Unionoidea</taxon>
        <taxon>Unionidae</taxon>
        <taxon>Unioninae</taxon>
        <taxon>Sinanodonta</taxon>
    </lineage>
</organism>
<reference evidence="2 3" key="1">
    <citation type="submission" date="2024-11" db="EMBL/GenBank/DDBJ databases">
        <title>Chromosome-level genome assembly of the freshwater bivalve Anodonta woodiana.</title>
        <authorList>
            <person name="Chen X."/>
        </authorList>
    </citation>
    <scope>NUCLEOTIDE SEQUENCE [LARGE SCALE GENOMIC DNA]</scope>
    <source>
        <strain evidence="2">MN2024</strain>
        <tissue evidence="2">Gills</tissue>
    </source>
</reference>
<proteinExistence type="predicted"/>
<dbReference type="AlphaFoldDB" id="A0ABD3TW21"/>
<evidence type="ECO:0000313" key="3">
    <source>
        <dbReference type="Proteomes" id="UP001634394"/>
    </source>
</evidence>
<comment type="caution">
    <text evidence="2">The sequence shown here is derived from an EMBL/GenBank/DDBJ whole genome shotgun (WGS) entry which is preliminary data.</text>
</comment>
<keyword evidence="3" id="KW-1185">Reference proteome</keyword>
<gene>
    <name evidence="2" type="ORF">ACJMK2_019500</name>
</gene>